<feature type="transmembrane region" description="Helical" evidence="7">
    <location>
        <begin position="52"/>
        <end position="75"/>
    </location>
</feature>
<proteinExistence type="inferred from homology"/>
<sequence>MIDMLLAGWASSPWALAALFLLVVGDAFLVVIPGEAAVTAFAALAVSVGTPPISGVVAVAAMAAFAGDALCYVVGRTVGLHRWAWMRGRRAQSAFAWSRARLDRSTAAIVFTARFIPFARLAVNLTAGASRVHAPRYLAIAAVAATGWAAYQSVVGVVVAWVVPGGTAAAMLVSVAVALALGLALDMLLSRRVRRGGGRDAAAG</sequence>
<evidence type="ECO:0000313" key="9">
    <source>
        <dbReference type="EMBL" id="GAA1947769.1"/>
    </source>
</evidence>
<dbReference type="Proteomes" id="UP001499933">
    <property type="component" value="Unassembled WGS sequence"/>
</dbReference>
<feature type="transmembrane region" description="Helical" evidence="7">
    <location>
        <begin position="169"/>
        <end position="189"/>
    </location>
</feature>
<name>A0ABN2QC66_9MICO</name>
<evidence type="ECO:0000256" key="3">
    <source>
        <dbReference type="ARBA" id="ARBA00022475"/>
    </source>
</evidence>
<dbReference type="PANTHER" id="PTHR30353">
    <property type="entry name" value="INNER MEMBRANE PROTEIN DEDA-RELATED"/>
    <property type="match status" value="1"/>
</dbReference>
<keyword evidence="3 7" id="KW-1003">Cell membrane</keyword>
<evidence type="ECO:0000256" key="1">
    <source>
        <dbReference type="ARBA" id="ARBA00004651"/>
    </source>
</evidence>
<dbReference type="EMBL" id="BAAAOG010000001">
    <property type="protein sequence ID" value="GAA1947769.1"/>
    <property type="molecule type" value="Genomic_DNA"/>
</dbReference>
<dbReference type="InterPro" id="IPR032818">
    <property type="entry name" value="DedA-like"/>
</dbReference>
<evidence type="ECO:0000256" key="4">
    <source>
        <dbReference type="ARBA" id="ARBA00022692"/>
    </source>
</evidence>
<keyword evidence="5 7" id="KW-1133">Transmembrane helix</keyword>
<evidence type="ECO:0000256" key="2">
    <source>
        <dbReference type="ARBA" id="ARBA00010792"/>
    </source>
</evidence>
<feature type="domain" description="VTT" evidence="8">
    <location>
        <begin position="33"/>
        <end position="156"/>
    </location>
</feature>
<comment type="caution">
    <text evidence="7">Lacks conserved residue(s) required for the propagation of feature annotation.</text>
</comment>
<gene>
    <name evidence="9" type="ORF">GCM10009776_07210</name>
</gene>
<reference evidence="9 10" key="1">
    <citation type="journal article" date="2019" name="Int. J. Syst. Evol. Microbiol.">
        <title>The Global Catalogue of Microorganisms (GCM) 10K type strain sequencing project: providing services to taxonomists for standard genome sequencing and annotation.</title>
        <authorList>
            <consortium name="The Broad Institute Genomics Platform"/>
            <consortium name="The Broad Institute Genome Sequencing Center for Infectious Disease"/>
            <person name="Wu L."/>
            <person name="Ma J."/>
        </authorList>
    </citation>
    <scope>NUCLEOTIDE SEQUENCE [LARGE SCALE GENOMIC DNA]</scope>
    <source>
        <strain evidence="9 10">JCM 14901</strain>
    </source>
</reference>
<comment type="caution">
    <text evidence="9">The sequence shown here is derived from an EMBL/GenBank/DDBJ whole genome shotgun (WGS) entry which is preliminary data.</text>
</comment>
<organism evidence="9 10">
    <name type="scientific">Microbacterium deminutum</name>
    <dbReference type="NCBI Taxonomy" id="344164"/>
    <lineage>
        <taxon>Bacteria</taxon>
        <taxon>Bacillati</taxon>
        <taxon>Actinomycetota</taxon>
        <taxon>Actinomycetes</taxon>
        <taxon>Micrococcales</taxon>
        <taxon>Microbacteriaceae</taxon>
        <taxon>Microbacterium</taxon>
    </lineage>
</organism>
<comment type="similarity">
    <text evidence="2 7">Belongs to the DedA family.</text>
</comment>
<protein>
    <recommendedName>
        <fullName evidence="8">VTT domain-containing protein</fullName>
    </recommendedName>
</protein>
<evidence type="ECO:0000256" key="7">
    <source>
        <dbReference type="RuleBase" id="RU367016"/>
    </source>
</evidence>
<evidence type="ECO:0000313" key="10">
    <source>
        <dbReference type="Proteomes" id="UP001499933"/>
    </source>
</evidence>
<evidence type="ECO:0000256" key="5">
    <source>
        <dbReference type="ARBA" id="ARBA00022989"/>
    </source>
</evidence>
<dbReference type="PANTHER" id="PTHR30353:SF0">
    <property type="entry name" value="TRANSMEMBRANE PROTEIN"/>
    <property type="match status" value="1"/>
</dbReference>
<feature type="transmembrane region" description="Helical" evidence="7">
    <location>
        <begin position="137"/>
        <end position="163"/>
    </location>
</feature>
<keyword evidence="10" id="KW-1185">Reference proteome</keyword>
<keyword evidence="4 7" id="KW-0812">Transmembrane</keyword>
<dbReference type="Pfam" id="PF09335">
    <property type="entry name" value="VTT_dom"/>
    <property type="match status" value="1"/>
</dbReference>
<evidence type="ECO:0000259" key="8">
    <source>
        <dbReference type="Pfam" id="PF09335"/>
    </source>
</evidence>
<evidence type="ECO:0000256" key="6">
    <source>
        <dbReference type="ARBA" id="ARBA00023136"/>
    </source>
</evidence>
<comment type="subcellular location">
    <subcellularLocation>
        <location evidence="1 7">Cell membrane</location>
        <topology evidence="1 7">Multi-pass membrane protein</topology>
    </subcellularLocation>
</comment>
<keyword evidence="6 7" id="KW-0472">Membrane</keyword>
<accession>A0ABN2QC66</accession>
<dbReference type="InterPro" id="IPR032816">
    <property type="entry name" value="VTT_dom"/>
</dbReference>